<evidence type="ECO:0000259" key="6">
    <source>
        <dbReference type="PROSITE" id="PS51733"/>
    </source>
</evidence>
<dbReference type="GO" id="GO:0005739">
    <property type="term" value="C:mitochondrion"/>
    <property type="evidence" value="ECO:0007669"/>
    <property type="project" value="TreeGrafter"/>
</dbReference>
<gene>
    <name evidence="7" type="ORF">BDQ12DRAFT_675776</name>
</gene>
<dbReference type="PANTHER" id="PTHR12561:SF3">
    <property type="entry name" value="LIPOYLTRANSFERASE 1, MITOCHONDRIAL"/>
    <property type="match status" value="1"/>
</dbReference>
<evidence type="ECO:0000256" key="5">
    <source>
        <dbReference type="SAM" id="MobiDB-lite"/>
    </source>
</evidence>
<feature type="region of interest" description="Disordered" evidence="5">
    <location>
        <begin position="61"/>
        <end position="89"/>
    </location>
</feature>
<reference evidence="7 8" key="1">
    <citation type="journal article" date="2019" name="Nat. Ecol. Evol.">
        <title>Megaphylogeny resolves global patterns of mushroom evolution.</title>
        <authorList>
            <person name="Varga T."/>
            <person name="Krizsan K."/>
            <person name="Foldi C."/>
            <person name="Dima B."/>
            <person name="Sanchez-Garcia M."/>
            <person name="Sanchez-Ramirez S."/>
            <person name="Szollosi G.J."/>
            <person name="Szarkandi J.G."/>
            <person name="Papp V."/>
            <person name="Albert L."/>
            <person name="Andreopoulos W."/>
            <person name="Angelini C."/>
            <person name="Antonin V."/>
            <person name="Barry K.W."/>
            <person name="Bougher N.L."/>
            <person name="Buchanan P."/>
            <person name="Buyck B."/>
            <person name="Bense V."/>
            <person name="Catcheside P."/>
            <person name="Chovatia M."/>
            <person name="Cooper J."/>
            <person name="Damon W."/>
            <person name="Desjardin D."/>
            <person name="Finy P."/>
            <person name="Geml J."/>
            <person name="Haridas S."/>
            <person name="Hughes K."/>
            <person name="Justo A."/>
            <person name="Karasinski D."/>
            <person name="Kautmanova I."/>
            <person name="Kiss B."/>
            <person name="Kocsube S."/>
            <person name="Kotiranta H."/>
            <person name="LaButti K.M."/>
            <person name="Lechner B.E."/>
            <person name="Liimatainen K."/>
            <person name="Lipzen A."/>
            <person name="Lukacs Z."/>
            <person name="Mihaltcheva S."/>
            <person name="Morgado L.N."/>
            <person name="Niskanen T."/>
            <person name="Noordeloos M.E."/>
            <person name="Ohm R.A."/>
            <person name="Ortiz-Santana B."/>
            <person name="Ovrebo C."/>
            <person name="Racz N."/>
            <person name="Riley R."/>
            <person name="Savchenko A."/>
            <person name="Shiryaev A."/>
            <person name="Soop K."/>
            <person name="Spirin V."/>
            <person name="Szebenyi C."/>
            <person name="Tomsovsky M."/>
            <person name="Tulloss R.E."/>
            <person name="Uehling J."/>
            <person name="Grigoriev I.V."/>
            <person name="Vagvolgyi C."/>
            <person name="Papp T."/>
            <person name="Martin F.M."/>
            <person name="Miettinen O."/>
            <person name="Hibbett D.S."/>
            <person name="Nagy L.G."/>
        </authorList>
    </citation>
    <scope>NUCLEOTIDE SEQUENCE [LARGE SCALE GENOMIC DNA]</scope>
    <source>
        <strain evidence="7 8">CBS 166.37</strain>
    </source>
</reference>
<dbReference type="GO" id="GO:0009249">
    <property type="term" value="P:protein lipoylation"/>
    <property type="evidence" value="ECO:0007669"/>
    <property type="project" value="InterPro"/>
</dbReference>
<evidence type="ECO:0000313" key="8">
    <source>
        <dbReference type="Proteomes" id="UP000308652"/>
    </source>
</evidence>
<comment type="pathway">
    <text evidence="2">Protein modification; protein lipoylation via exogenous pathway; protein N(6)-(lipoyl)lysine from lipoate: step 2/2.</text>
</comment>
<comment type="similarity">
    <text evidence="3">Belongs to the LplA family.</text>
</comment>
<dbReference type="UniPathway" id="UPA00537">
    <property type="reaction ID" value="UER00595"/>
</dbReference>
<dbReference type="InterPro" id="IPR004143">
    <property type="entry name" value="BPL_LPL_catalytic"/>
</dbReference>
<accession>A0A5C3MG70</accession>
<dbReference type="Gene3D" id="3.30.390.50">
    <property type="entry name" value="CO dehydrogenase flavoprotein, C-terminal domain"/>
    <property type="match status" value="1"/>
</dbReference>
<dbReference type="SUPFAM" id="SSF55681">
    <property type="entry name" value="Class II aaRS and biotin synthetases"/>
    <property type="match status" value="1"/>
</dbReference>
<dbReference type="EMBL" id="ML213591">
    <property type="protein sequence ID" value="TFK43907.1"/>
    <property type="molecule type" value="Genomic_DNA"/>
</dbReference>
<dbReference type="PANTHER" id="PTHR12561">
    <property type="entry name" value="LIPOATE-PROTEIN LIGASE"/>
    <property type="match status" value="1"/>
</dbReference>
<evidence type="ECO:0000256" key="2">
    <source>
        <dbReference type="ARBA" id="ARBA00005085"/>
    </source>
</evidence>
<dbReference type="InterPro" id="IPR004562">
    <property type="entry name" value="LipoylTrfase_LipoateP_Ligase"/>
</dbReference>
<proteinExistence type="inferred from homology"/>
<name>A0A5C3MG70_9AGAR</name>
<dbReference type="GO" id="GO:0017118">
    <property type="term" value="F:lipoyltransferase activity"/>
    <property type="evidence" value="ECO:0007669"/>
    <property type="project" value="TreeGrafter"/>
</dbReference>
<dbReference type="InterPro" id="IPR045864">
    <property type="entry name" value="aa-tRNA-synth_II/BPL/LPL"/>
</dbReference>
<dbReference type="AlphaFoldDB" id="A0A5C3MG70"/>
<feature type="compositionally biased region" description="Low complexity" evidence="5">
    <location>
        <begin position="61"/>
        <end position="78"/>
    </location>
</feature>
<evidence type="ECO:0000313" key="7">
    <source>
        <dbReference type="EMBL" id="TFK43907.1"/>
    </source>
</evidence>
<keyword evidence="8" id="KW-1185">Reference proteome</keyword>
<sequence length="419" mass="46605">MNMLSTRLAGRAASIHPELKAPAFSQAYLRRRTFASLSLAFSAPQGRRTYYLGRIYARGLSSSSTTTTPPSLSLSSSSVENKDPKNPNHSIYISTSTDPYFNLTYEDWLFRNHPASQPLLFIYRDAPCVVIGRNQNPWKEVNFAALHARPEVKYVRRRSGGGTVYHDLGNTNFSIHLPRSSFDRHVTAQVALRAVCALGIEARVNDRNDICVGPNKVSGSAYKIVNTRAYHHGTMLIATQLETLGDLLRTEKETMITKGVASVRSPVCNLQQFSTSLTHEAFADAVVTEFCKEYGIDETVCTVHDTADVRRIEYIRKGIEELLSWEWAYGQTPEFTYTIGQSFAWGDITADIRSKHGIILECKLQLTNTRINGDASGAVIALARSFEGQRYGFPQDDAYALSDVGPAVDVRTWLQAAMS</sequence>
<comment type="function">
    <text evidence="1">Catalyzes both the ATP-dependent activation of exogenously supplied lipoate to lipoyl-AMP and the transfer of the activated lipoyl onto the lipoyl domains of lipoate-dependent enzymes.</text>
</comment>
<organism evidence="7 8">
    <name type="scientific">Crucibulum laeve</name>
    <dbReference type="NCBI Taxonomy" id="68775"/>
    <lineage>
        <taxon>Eukaryota</taxon>
        <taxon>Fungi</taxon>
        <taxon>Dikarya</taxon>
        <taxon>Basidiomycota</taxon>
        <taxon>Agaricomycotina</taxon>
        <taxon>Agaricomycetes</taxon>
        <taxon>Agaricomycetidae</taxon>
        <taxon>Agaricales</taxon>
        <taxon>Agaricineae</taxon>
        <taxon>Nidulariaceae</taxon>
        <taxon>Crucibulum</taxon>
    </lineage>
</organism>
<evidence type="ECO:0000256" key="4">
    <source>
        <dbReference type="ARBA" id="ARBA00015925"/>
    </source>
</evidence>
<dbReference type="Gene3D" id="3.30.930.10">
    <property type="entry name" value="Bira Bifunctional Protein, Domain 2"/>
    <property type="match status" value="1"/>
</dbReference>
<dbReference type="NCBIfam" id="TIGR00545">
    <property type="entry name" value="lipoyltrans"/>
    <property type="match status" value="1"/>
</dbReference>
<dbReference type="STRING" id="68775.A0A5C3MG70"/>
<evidence type="ECO:0000256" key="1">
    <source>
        <dbReference type="ARBA" id="ARBA00003253"/>
    </source>
</evidence>
<evidence type="ECO:0000256" key="3">
    <source>
        <dbReference type="ARBA" id="ARBA00008242"/>
    </source>
</evidence>
<feature type="domain" description="BPL/LPL catalytic" evidence="6">
    <location>
        <begin position="114"/>
        <end position="298"/>
    </location>
</feature>
<dbReference type="PROSITE" id="PS51733">
    <property type="entry name" value="BPL_LPL_CATALYTIC"/>
    <property type="match status" value="1"/>
</dbReference>
<dbReference type="CDD" id="cd16443">
    <property type="entry name" value="LplA"/>
    <property type="match status" value="1"/>
</dbReference>
<dbReference type="Pfam" id="PF21948">
    <property type="entry name" value="LplA-B_cat"/>
    <property type="match status" value="1"/>
</dbReference>
<dbReference type="OrthoDB" id="201621at2759"/>
<dbReference type="Proteomes" id="UP000308652">
    <property type="component" value="Unassembled WGS sequence"/>
</dbReference>
<protein>
    <recommendedName>
        <fullName evidence="4">Putative lipoate-protein ligase A</fullName>
    </recommendedName>
</protein>